<evidence type="ECO:0000256" key="1">
    <source>
        <dbReference type="SAM" id="MobiDB-lite"/>
    </source>
</evidence>
<feature type="compositionally biased region" description="Low complexity" evidence="1">
    <location>
        <begin position="7"/>
        <end position="35"/>
    </location>
</feature>
<evidence type="ECO:0000313" key="3">
    <source>
        <dbReference type="Proteomes" id="UP000494205"/>
    </source>
</evidence>
<dbReference type="RefSeq" id="WP_175130728.1">
    <property type="nucleotide sequence ID" value="NZ_CADIJZ010000023.1"/>
</dbReference>
<gene>
    <name evidence="2" type="ORF">LMG27174_05353</name>
</gene>
<evidence type="ECO:0000313" key="2">
    <source>
        <dbReference type="EMBL" id="CAB3725794.1"/>
    </source>
</evidence>
<feature type="compositionally biased region" description="Low complexity" evidence="1">
    <location>
        <begin position="139"/>
        <end position="166"/>
    </location>
</feature>
<name>A0A6J5C388_9BURK</name>
<dbReference type="EMBL" id="CADIJZ010000023">
    <property type="protein sequence ID" value="CAB3725794.1"/>
    <property type="molecule type" value="Genomic_DNA"/>
</dbReference>
<dbReference type="AlphaFoldDB" id="A0A6J5C388"/>
<protein>
    <submittedName>
        <fullName evidence="2">Uncharacterized protein</fullName>
    </submittedName>
</protein>
<organism evidence="2 3">
    <name type="scientific">Paraburkholderia rhynchosiae</name>
    <dbReference type="NCBI Taxonomy" id="487049"/>
    <lineage>
        <taxon>Bacteria</taxon>
        <taxon>Pseudomonadati</taxon>
        <taxon>Pseudomonadota</taxon>
        <taxon>Betaproteobacteria</taxon>
        <taxon>Burkholderiales</taxon>
        <taxon>Burkholderiaceae</taxon>
        <taxon>Paraburkholderia</taxon>
    </lineage>
</organism>
<feature type="region of interest" description="Disordered" evidence="1">
    <location>
        <begin position="1"/>
        <end position="186"/>
    </location>
</feature>
<accession>A0A6J5C388</accession>
<sequence length="442" mass="47406">MHERIPSHPSNSSIPSISPTDRPDSQPAQQHAAAPSPRPSRTLEAGLPHGPGSASALHKRTRGTPASPLLRRTLSRSDLTDRVAAFSRRFQEDQDVPPVARSTSSRERDAAARPASQASRDEHAEQPARAGTHSDASLTPSSAQTATANTAATAASAAGATATPTQTLPPAPDQSTHDAHPPQNHIGIAYPYPVPYLGPHLAPAYPSYYYAPQPQPQHWAPSVAAPYHSPYHSPYHWSAQHTYPAGGPAFSPHGYASYTQPLSWHTPLPSWLAPSYESRVVGANKRIGFTYGFGDGPTGKQMHVGFHFNGRFRTLRFGLYPSATRPFFVQTHSGYLHAAPAPAWPPAVPWQAAPAVHHAGALNRQAGATAALRPWHVVLGMEQHGATVELVTLRYRLKKHRLDANGAGNRPALLELQAAYENALQELAARASHEPGAAANRA</sequence>
<reference evidence="2 3" key="1">
    <citation type="submission" date="2020-04" db="EMBL/GenBank/DDBJ databases">
        <authorList>
            <person name="De Canck E."/>
        </authorList>
    </citation>
    <scope>NUCLEOTIDE SEQUENCE [LARGE SCALE GENOMIC DNA]</scope>
    <source>
        <strain evidence="2 3">LMG 27174</strain>
    </source>
</reference>
<dbReference type="Proteomes" id="UP000494205">
    <property type="component" value="Unassembled WGS sequence"/>
</dbReference>
<proteinExistence type="predicted"/>